<dbReference type="NCBIfam" id="TIGR03918">
    <property type="entry name" value="GTP_HydF"/>
    <property type="match status" value="1"/>
</dbReference>
<dbReference type="InterPro" id="IPR041606">
    <property type="entry name" value="HydF_dimer"/>
</dbReference>
<dbReference type="Gene3D" id="3.40.50.300">
    <property type="entry name" value="P-loop containing nucleotide triphosphate hydrolases"/>
    <property type="match status" value="1"/>
</dbReference>
<dbReference type="GO" id="GO:0002098">
    <property type="term" value="P:tRNA wobble uridine modification"/>
    <property type="evidence" value="ECO:0007669"/>
    <property type="project" value="TreeGrafter"/>
</dbReference>
<organism evidence="4 5">
    <name type="scientific">Marinifilum breve</name>
    <dbReference type="NCBI Taxonomy" id="2184082"/>
    <lineage>
        <taxon>Bacteria</taxon>
        <taxon>Pseudomonadati</taxon>
        <taxon>Bacteroidota</taxon>
        <taxon>Bacteroidia</taxon>
        <taxon>Marinilabiliales</taxon>
        <taxon>Marinifilaceae</taxon>
    </lineage>
</organism>
<dbReference type="Proteomes" id="UP000248079">
    <property type="component" value="Unassembled WGS sequence"/>
</dbReference>
<keyword evidence="5" id="KW-1185">Reference proteome</keyword>
<feature type="domain" description="Hydrogen maturase F tetramerization" evidence="3">
    <location>
        <begin position="278"/>
        <end position="394"/>
    </location>
</feature>
<evidence type="ECO:0000259" key="1">
    <source>
        <dbReference type="Pfam" id="PF01926"/>
    </source>
</evidence>
<dbReference type="NCBIfam" id="TIGR00231">
    <property type="entry name" value="small_GTP"/>
    <property type="match status" value="1"/>
</dbReference>
<dbReference type="InterPro" id="IPR005225">
    <property type="entry name" value="Small_GTP-bd"/>
</dbReference>
<dbReference type="PANTHER" id="PTHR42714">
    <property type="entry name" value="TRNA MODIFICATION GTPASE GTPBP3"/>
    <property type="match status" value="1"/>
</dbReference>
<evidence type="ECO:0000259" key="3">
    <source>
        <dbReference type="Pfam" id="PF18133"/>
    </source>
</evidence>
<dbReference type="InterPro" id="IPR027417">
    <property type="entry name" value="P-loop_NTPase"/>
</dbReference>
<dbReference type="CDD" id="cd00880">
    <property type="entry name" value="Era_like"/>
    <property type="match status" value="1"/>
</dbReference>
<dbReference type="RefSeq" id="WP_110361047.1">
    <property type="nucleotide sequence ID" value="NZ_QFLI01000005.1"/>
</dbReference>
<feature type="domain" description="G" evidence="1">
    <location>
        <begin position="8"/>
        <end position="122"/>
    </location>
</feature>
<dbReference type="OrthoDB" id="9811338at2"/>
<comment type="caution">
    <text evidence="4">The sequence shown here is derived from an EMBL/GenBank/DDBJ whole genome shotgun (WGS) entry which is preliminary data.</text>
</comment>
<dbReference type="GO" id="GO:0005737">
    <property type="term" value="C:cytoplasm"/>
    <property type="evidence" value="ECO:0007669"/>
    <property type="project" value="TreeGrafter"/>
</dbReference>
<accession>A0A2V3ZZW5</accession>
<feature type="domain" description="Hydrogen maturase F dimerization" evidence="2">
    <location>
        <begin position="175"/>
        <end position="273"/>
    </location>
</feature>
<dbReference type="Pfam" id="PF01926">
    <property type="entry name" value="MMR_HSR1"/>
    <property type="match status" value="1"/>
</dbReference>
<proteinExistence type="predicted"/>
<reference evidence="4 5" key="1">
    <citation type="submission" date="2018-05" db="EMBL/GenBank/DDBJ databases">
        <title>Marinifilum breve JC075T sp. nov., a marine bacterium isolated from Yongle Blue Hole in the South China Sea.</title>
        <authorList>
            <person name="Fu T."/>
        </authorList>
    </citation>
    <scope>NUCLEOTIDE SEQUENCE [LARGE SCALE GENOMIC DNA]</scope>
    <source>
        <strain evidence="4 5">JC075</strain>
    </source>
</reference>
<dbReference type="InterPro" id="IPR023873">
    <property type="entry name" value="FeFe-hyd_GTPase_HydF"/>
</dbReference>
<dbReference type="EMBL" id="QFLI01000005">
    <property type="protein sequence ID" value="PXY00680.1"/>
    <property type="molecule type" value="Genomic_DNA"/>
</dbReference>
<protein>
    <submittedName>
        <fullName evidence="4">[FeFe] hydrogenase H-cluster maturation GTPase HydF</fullName>
    </submittedName>
</protein>
<dbReference type="Pfam" id="PF18128">
    <property type="entry name" value="HydF_dimer"/>
    <property type="match status" value="1"/>
</dbReference>
<dbReference type="Gene3D" id="3.40.50.11410">
    <property type="match status" value="1"/>
</dbReference>
<gene>
    <name evidence="4" type="primary">hydF</name>
    <name evidence="4" type="ORF">DF185_12260</name>
</gene>
<name>A0A2V3ZZW5_9BACT</name>
<dbReference type="SUPFAM" id="SSF52540">
    <property type="entry name" value="P-loop containing nucleoside triphosphate hydrolases"/>
    <property type="match status" value="1"/>
</dbReference>
<dbReference type="PANTHER" id="PTHR42714:SF6">
    <property type="entry name" value="TRANSLATION INITIATION FACTOR IF-2"/>
    <property type="match status" value="1"/>
</dbReference>
<dbReference type="GO" id="GO:0030488">
    <property type="term" value="P:tRNA methylation"/>
    <property type="evidence" value="ECO:0007669"/>
    <property type="project" value="TreeGrafter"/>
</dbReference>
<dbReference type="Gene3D" id="3.40.50.11420">
    <property type="match status" value="1"/>
</dbReference>
<dbReference type="AlphaFoldDB" id="A0A2V3ZZW5"/>
<evidence type="ECO:0000313" key="5">
    <source>
        <dbReference type="Proteomes" id="UP000248079"/>
    </source>
</evidence>
<evidence type="ECO:0000259" key="2">
    <source>
        <dbReference type="Pfam" id="PF18128"/>
    </source>
</evidence>
<dbReference type="InterPro" id="IPR006073">
    <property type="entry name" value="GTP-bd"/>
</dbReference>
<dbReference type="GO" id="GO:0005525">
    <property type="term" value="F:GTP binding"/>
    <property type="evidence" value="ECO:0007669"/>
    <property type="project" value="InterPro"/>
</dbReference>
<evidence type="ECO:0000313" key="4">
    <source>
        <dbReference type="EMBL" id="PXY00680.1"/>
    </source>
</evidence>
<dbReference type="Pfam" id="PF18133">
    <property type="entry name" value="HydF_tetramer"/>
    <property type="match status" value="1"/>
</dbReference>
<sequence length="406" mass="44315">MGRERRPHIGIFGRRNNGKSTLINFLAGQDIAIVSDVAGTTTDPVKKSFEITGFGPVILIDTAGIDDTGELGKKRILKTNQAIKTIDLAILVITKNTFGDFEKGLIEKFKKQDVPFIAIHNKEDLELLHQETLGKLTEAGAKEVLHFNSVDGDIEPIVKSIKKTIPESAFTTPSLLGDLISYGDIVLLITPIDIEAPEGRLILPQVQAIRDILDNDAICIVLKEREVDAFLRKTGIKPKLVVTDSQVFLKAGASIPSDIALTSFSIMLAHFKGNFSAYLQGTPKISELKDGDKVLLLESCTHHTSCDDIGRVKIPRWISNYTGKQLDFVVIAGLDEIPGEMSDYALLIQCGGCMITPKQLGNRLQPAIDAGIPVTNYGMAIAYVQGIYNRAVAPFAKIEDSSLDYL</sequence>
<dbReference type="InterPro" id="IPR040644">
    <property type="entry name" value="HydF_tetramer"/>
</dbReference>